<dbReference type="RefSeq" id="WP_165141333.1">
    <property type="nucleotide sequence ID" value="NZ_JAALLT010000003.1"/>
</dbReference>
<keyword evidence="13" id="KW-1185">Reference proteome</keyword>
<feature type="transmembrane region" description="Helical" evidence="9">
    <location>
        <begin position="20"/>
        <end position="48"/>
    </location>
</feature>
<name>A0A6M1SUR8_9BACT</name>
<dbReference type="InterPro" id="IPR036640">
    <property type="entry name" value="ABC1_TM_sf"/>
</dbReference>
<feature type="transmembrane region" description="Helical" evidence="9">
    <location>
        <begin position="159"/>
        <end position="178"/>
    </location>
</feature>
<keyword evidence="7 9" id="KW-1133">Transmembrane helix</keyword>
<dbReference type="InterPro" id="IPR039421">
    <property type="entry name" value="Type_1_exporter"/>
</dbReference>
<dbReference type="PROSITE" id="PS00211">
    <property type="entry name" value="ABC_TRANSPORTER_1"/>
    <property type="match status" value="1"/>
</dbReference>
<dbReference type="Gene3D" id="3.40.50.300">
    <property type="entry name" value="P-loop containing nucleotide triphosphate hydrolases"/>
    <property type="match status" value="1"/>
</dbReference>
<comment type="subcellular location">
    <subcellularLocation>
        <location evidence="1">Cell membrane</location>
        <topology evidence="1">Multi-pass membrane protein</topology>
    </subcellularLocation>
</comment>
<keyword evidence="4 9" id="KW-0812">Transmembrane</keyword>
<dbReference type="InterPro" id="IPR017871">
    <property type="entry name" value="ABC_transporter-like_CS"/>
</dbReference>
<dbReference type="PANTHER" id="PTHR24221:SF654">
    <property type="entry name" value="ATP-BINDING CASSETTE SUB-FAMILY B MEMBER 6"/>
    <property type="match status" value="1"/>
</dbReference>
<feature type="domain" description="ABC transporter" evidence="10">
    <location>
        <begin position="358"/>
        <end position="595"/>
    </location>
</feature>
<comment type="caution">
    <text evidence="12">The sequence shown here is derived from an EMBL/GenBank/DDBJ whole genome shotgun (WGS) entry which is preliminary data.</text>
</comment>
<dbReference type="PANTHER" id="PTHR24221">
    <property type="entry name" value="ATP-BINDING CASSETTE SUB-FAMILY B"/>
    <property type="match status" value="1"/>
</dbReference>
<feature type="transmembrane region" description="Helical" evidence="9">
    <location>
        <begin position="275"/>
        <end position="292"/>
    </location>
</feature>
<evidence type="ECO:0000256" key="4">
    <source>
        <dbReference type="ARBA" id="ARBA00022692"/>
    </source>
</evidence>
<feature type="transmembrane region" description="Helical" evidence="9">
    <location>
        <begin position="184"/>
        <end position="203"/>
    </location>
</feature>
<keyword evidence="8 9" id="KW-0472">Membrane</keyword>
<dbReference type="InterPro" id="IPR027417">
    <property type="entry name" value="P-loop_NTPase"/>
</dbReference>
<evidence type="ECO:0000256" key="6">
    <source>
        <dbReference type="ARBA" id="ARBA00022840"/>
    </source>
</evidence>
<keyword evidence="3" id="KW-1003">Cell membrane</keyword>
<dbReference type="SUPFAM" id="SSF52540">
    <property type="entry name" value="P-loop containing nucleoside triphosphate hydrolases"/>
    <property type="match status" value="1"/>
</dbReference>
<evidence type="ECO:0000256" key="3">
    <source>
        <dbReference type="ARBA" id="ARBA00022475"/>
    </source>
</evidence>
<evidence type="ECO:0000256" key="8">
    <source>
        <dbReference type="ARBA" id="ARBA00023136"/>
    </source>
</evidence>
<keyword evidence="5" id="KW-0547">Nucleotide-binding</keyword>
<dbReference type="SMART" id="SM00382">
    <property type="entry name" value="AAA"/>
    <property type="match status" value="1"/>
</dbReference>
<dbReference type="GO" id="GO:0034040">
    <property type="term" value="F:ATPase-coupled lipid transmembrane transporter activity"/>
    <property type="evidence" value="ECO:0007669"/>
    <property type="project" value="TreeGrafter"/>
</dbReference>
<gene>
    <name evidence="12" type="ORF">G3570_08550</name>
</gene>
<keyword evidence="2" id="KW-0813">Transport</keyword>
<dbReference type="InterPro" id="IPR011527">
    <property type="entry name" value="ABC1_TM_dom"/>
</dbReference>
<dbReference type="AlphaFoldDB" id="A0A6M1SUR8"/>
<dbReference type="InterPro" id="IPR003593">
    <property type="entry name" value="AAA+_ATPase"/>
</dbReference>
<feature type="transmembrane region" description="Helical" evidence="9">
    <location>
        <begin position="68"/>
        <end position="95"/>
    </location>
</feature>
<dbReference type="PROSITE" id="PS50929">
    <property type="entry name" value="ABC_TM1F"/>
    <property type="match status" value="1"/>
</dbReference>
<proteinExistence type="predicted"/>
<dbReference type="GO" id="GO:0005886">
    <property type="term" value="C:plasma membrane"/>
    <property type="evidence" value="ECO:0007669"/>
    <property type="project" value="UniProtKB-SubCell"/>
</dbReference>
<evidence type="ECO:0000313" key="12">
    <source>
        <dbReference type="EMBL" id="NGP76680.1"/>
    </source>
</evidence>
<reference evidence="12 13" key="1">
    <citation type="submission" date="2020-02" db="EMBL/GenBank/DDBJ databases">
        <title>Balneolaceae bacterium YR4-1, complete genome.</title>
        <authorList>
            <person name="Li Y."/>
            <person name="Wu S."/>
        </authorList>
    </citation>
    <scope>NUCLEOTIDE SEQUENCE [LARGE SCALE GENOMIC DNA]</scope>
    <source>
        <strain evidence="12 13">YR4-1</strain>
    </source>
</reference>
<dbReference type="InterPro" id="IPR003439">
    <property type="entry name" value="ABC_transporter-like_ATP-bd"/>
</dbReference>
<evidence type="ECO:0000313" key="13">
    <source>
        <dbReference type="Proteomes" id="UP000473278"/>
    </source>
</evidence>
<evidence type="ECO:0000259" key="10">
    <source>
        <dbReference type="PROSITE" id="PS50893"/>
    </source>
</evidence>
<sequence length="598" mass="67668">MKVDILKRFKENVRYYYEYLGWRIFPLLGIGLFVGLLDGFGLAMFVPLLEMAADGEPSSGESMGNLKFIIDSIEFLGLGISLYSVLVTMIFFFVFKGIAVYVSNYLYAVYSELFIRSIRVQNIDALSNYSFTSFVKADAGNIQNSMSGEVQKVAKNFQMFVYMVRTGLILLTYIGLAFLANPQFSVLVIIGGLISHLIFYKLYKKTEQLGIDLVKSNHAFQGLLIQEVNFFKYLKATGLVKEFSKYLKNKVYDLEDQNRRVGILRAIMQGSREPIMILLVVMIILIQVEYLGGELGAIILALLFFYRGLSTLMSLLDSYNSYLSTIGSLQNMKTFTNELISNKENERTHVNTVENFEIEIQNLYFSYNGNQDYILKDINLSIEENETVAFVGESGAGKTTLVNVIAGLLKPSKGTVKIGSSGLDDIDMNQYRKSIGYITQEPVIFDDTVFNNVTFWGEKSEKNIARFNKALKKAGIFDFVQQLDHKEESRLGNNGISLSGGQRQRISIARELYKNVNILMMDEATSALDSETELVIQKNIEKLQGEHTILIIAHRLSTIKNADRVVIMEDGKIERVGTYDELVNNSVSFRRMVELQEV</sequence>
<dbReference type="Pfam" id="PF00005">
    <property type="entry name" value="ABC_tran"/>
    <property type="match status" value="1"/>
</dbReference>
<dbReference type="FunFam" id="3.40.50.300:FF:000299">
    <property type="entry name" value="ABC transporter ATP-binding protein/permease"/>
    <property type="match status" value="1"/>
</dbReference>
<dbReference type="PROSITE" id="PS50893">
    <property type="entry name" value="ABC_TRANSPORTER_2"/>
    <property type="match status" value="1"/>
</dbReference>
<evidence type="ECO:0000256" key="5">
    <source>
        <dbReference type="ARBA" id="ARBA00022741"/>
    </source>
</evidence>
<dbReference type="GO" id="GO:0005524">
    <property type="term" value="F:ATP binding"/>
    <property type="evidence" value="ECO:0007669"/>
    <property type="project" value="UniProtKB-KW"/>
</dbReference>
<evidence type="ECO:0000259" key="11">
    <source>
        <dbReference type="PROSITE" id="PS50929"/>
    </source>
</evidence>
<dbReference type="GO" id="GO:0016887">
    <property type="term" value="F:ATP hydrolysis activity"/>
    <property type="evidence" value="ECO:0007669"/>
    <property type="project" value="InterPro"/>
</dbReference>
<dbReference type="Proteomes" id="UP000473278">
    <property type="component" value="Unassembled WGS sequence"/>
</dbReference>
<dbReference type="GO" id="GO:0140359">
    <property type="term" value="F:ABC-type transporter activity"/>
    <property type="evidence" value="ECO:0007669"/>
    <property type="project" value="InterPro"/>
</dbReference>
<feature type="domain" description="ABC transmembrane type-1" evidence="11">
    <location>
        <begin position="66"/>
        <end position="321"/>
    </location>
</feature>
<protein>
    <submittedName>
        <fullName evidence="12">ABC transporter ATP-binding protein</fullName>
    </submittedName>
</protein>
<dbReference type="Gene3D" id="1.20.1560.10">
    <property type="entry name" value="ABC transporter type 1, transmembrane domain"/>
    <property type="match status" value="1"/>
</dbReference>
<evidence type="ECO:0000256" key="2">
    <source>
        <dbReference type="ARBA" id="ARBA00022448"/>
    </source>
</evidence>
<evidence type="ECO:0000256" key="7">
    <source>
        <dbReference type="ARBA" id="ARBA00022989"/>
    </source>
</evidence>
<evidence type="ECO:0000256" key="9">
    <source>
        <dbReference type="SAM" id="Phobius"/>
    </source>
</evidence>
<dbReference type="Pfam" id="PF00664">
    <property type="entry name" value="ABC_membrane"/>
    <property type="match status" value="1"/>
</dbReference>
<accession>A0A6M1SUR8</accession>
<dbReference type="SUPFAM" id="SSF90123">
    <property type="entry name" value="ABC transporter transmembrane region"/>
    <property type="match status" value="1"/>
</dbReference>
<keyword evidence="6 12" id="KW-0067">ATP-binding</keyword>
<organism evidence="12 13">
    <name type="scientific">Halalkalibaculum roseum</name>
    <dbReference type="NCBI Taxonomy" id="2709311"/>
    <lineage>
        <taxon>Bacteria</taxon>
        <taxon>Pseudomonadati</taxon>
        <taxon>Balneolota</taxon>
        <taxon>Balneolia</taxon>
        <taxon>Balneolales</taxon>
        <taxon>Balneolaceae</taxon>
        <taxon>Halalkalibaculum</taxon>
    </lineage>
</organism>
<evidence type="ECO:0000256" key="1">
    <source>
        <dbReference type="ARBA" id="ARBA00004651"/>
    </source>
</evidence>
<dbReference type="EMBL" id="JAALLT010000003">
    <property type="protein sequence ID" value="NGP76680.1"/>
    <property type="molecule type" value="Genomic_DNA"/>
</dbReference>